<organism evidence="2 3">
    <name type="scientific">Ceratitis capitata</name>
    <name type="common">Mediterranean fruit fly</name>
    <name type="synonym">Tephritis capitata</name>
    <dbReference type="NCBI Taxonomy" id="7213"/>
    <lineage>
        <taxon>Eukaryota</taxon>
        <taxon>Metazoa</taxon>
        <taxon>Ecdysozoa</taxon>
        <taxon>Arthropoda</taxon>
        <taxon>Hexapoda</taxon>
        <taxon>Insecta</taxon>
        <taxon>Pterygota</taxon>
        <taxon>Neoptera</taxon>
        <taxon>Endopterygota</taxon>
        <taxon>Diptera</taxon>
        <taxon>Brachycera</taxon>
        <taxon>Muscomorpha</taxon>
        <taxon>Tephritoidea</taxon>
        <taxon>Tephritidae</taxon>
        <taxon>Ceratitis</taxon>
        <taxon>Ceratitis</taxon>
    </lineage>
</organism>
<sequence>MCLCMYVREYEFVCIFCVQTLLTLSNIYHIADAAANFPWISNLNFENNKKNNNNADIEVVLSLYTIYAGNIFLCYFYVEEKLFKWLSMLLHFYVAVFVRF</sequence>
<feature type="transmembrane region" description="Helical" evidence="1">
    <location>
        <begin position="12"/>
        <end position="31"/>
    </location>
</feature>
<gene>
    <name evidence="2" type="ORF">CCAP1982_LOCUS2979</name>
</gene>
<proteinExistence type="predicted"/>
<dbReference type="AlphaFoldDB" id="A0A811U8D5"/>
<accession>A0A811U8D5</accession>
<evidence type="ECO:0000313" key="3">
    <source>
        <dbReference type="Proteomes" id="UP000606786"/>
    </source>
</evidence>
<dbReference type="Proteomes" id="UP000606786">
    <property type="component" value="Unassembled WGS sequence"/>
</dbReference>
<dbReference type="EMBL" id="CAJHJT010000001">
    <property type="protein sequence ID" value="CAD6994217.1"/>
    <property type="molecule type" value="Genomic_DNA"/>
</dbReference>
<keyword evidence="1" id="KW-1133">Transmembrane helix</keyword>
<feature type="transmembrane region" description="Helical" evidence="1">
    <location>
        <begin position="59"/>
        <end position="78"/>
    </location>
</feature>
<comment type="caution">
    <text evidence="2">The sequence shown here is derived from an EMBL/GenBank/DDBJ whole genome shotgun (WGS) entry which is preliminary data.</text>
</comment>
<keyword evidence="1" id="KW-0472">Membrane</keyword>
<reference evidence="2" key="1">
    <citation type="submission" date="2020-11" db="EMBL/GenBank/DDBJ databases">
        <authorList>
            <person name="Whitehead M."/>
        </authorList>
    </citation>
    <scope>NUCLEOTIDE SEQUENCE</scope>
    <source>
        <strain evidence="2">EGII</strain>
    </source>
</reference>
<protein>
    <submittedName>
        <fullName evidence="2">(Mediterranean fruit fly) hypothetical protein</fullName>
    </submittedName>
</protein>
<keyword evidence="3" id="KW-1185">Reference proteome</keyword>
<name>A0A811U8D5_CERCA</name>
<keyword evidence="1" id="KW-0812">Transmembrane</keyword>
<evidence type="ECO:0000313" key="2">
    <source>
        <dbReference type="EMBL" id="CAD6994217.1"/>
    </source>
</evidence>
<evidence type="ECO:0000256" key="1">
    <source>
        <dbReference type="SAM" id="Phobius"/>
    </source>
</evidence>